<dbReference type="RefSeq" id="WP_213004514.1">
    <property type="nucleotide sequence ID" value="NZ_BOQN01000003.1"/>
</dbReference>
<dbReference type="PROSITE" id="PS50234">
    <property type="entry name" value="VWFA"/>
    <property type="match status" value="1"/>
</dbReference>
<dbReference type="SMART" id="SM00327">
    <property type="entry name" value="VWA"/>
    <property type="match status" value="1"/>
</dbReference>
<reference evidence="2 3" key="1">
    <citation type="submission" date="2021-03" db="EMBL/GenBank/DDBJ databases">
        <title>Whole genome shotgun sequence of Actinoplanes toevensis NBRC 105298.</title>
        <authorList>
            <person name="Komaki H."/>
            <person name="Tamura T."/>
        </authorList>
    </citation>
    <scope>NUCLEOTIDE SEQUENCE [LARGE SCALE GENOMIC DNA]</scope>
    <source>
        <strain evidence="2 3">NBRC 105298</strain>
    </source>
</reference>
<gene>
    <name evidence="2" type="ORF">Ato02nite_003290</name>
</gene>
<accession>A0A919W785</accession>
<dbReference type="InterPro" id="IPR036465">
    <property type="entry name" value="vWFA_dom_sf"/>
</dbReference>
<protein>
    <recommendedName>
        <fullName evidence="1">VWFA domain-containing protein</fullName>
    </recommendedName>
</protein>
<dbReference type="InterPro" id="IPR002035">
    <property type="entry name" value="VWF_A"/>
</dbReference>
<dbReference type="Pfam" id="PF00092">
    <property type="entry name" value="VWA"/>
    <property type="match status" value="1"/>
</dbReference>
<dbReference type="AlphaFoldDB" id="A0A919W785"/>
<sequence>MPGRHRHLQRTGLVVTAAALSLAVVTGGSWAGYHEFAGKDCADTVTIKVAAATEIAPAVRTVADAWSAREGTCVTVTVTAADPATTAAAVGGRHGVNLEGVGAKEQQTAADADAWIPDSSTWLLRIASEAPGFQPAVLGSIAESPIVLAVPQPSAAGFGWPATAPKMTDLAKKVATDKTLRAGTVDPARDATGLGGLLAFAAAAGTGTAGGALRVGVMRALSANSSSIRGDMLQKFGTTVGIAPLSEADVIAYNAGRPDTELAALYPNPASVVLDYPFAVMPGVDPQKAAAATALRQVLSSSASTTFPAELAKAGLRGPDGAAAAGFLKPEGAPTTVPPPPATKNAGTTISQLLGSWTAITQPGRMLAVFDVSGSMKAKVPTAGGLTRAQVTQGVARQGLALLDDRWSVGNWTFSTNMSGTRPWVENLPILSCAGHRTEMDQAINKIVPKDGGDTGLYDTALAAYQRVQEGWQPGVSNSVVIYTDGDNDNPGGLTIDETVTKLTKIRDPRRPIRLIIIGMGTAIHRERLEAITRAAGSGGVYIATDPAKIGEIFLEAIASRKGA</sequence>
<keyword evidence="3" id="KW-1185">Reference proteome</keyword>
<dbReference type="SUPFAM" id="SSF53850">
    <property type="entry name" value="Periplasmic binding protein-like II"/>
    <property type="match status" value="1"/>
</dbReference>
<proteinExistence type="predicted"/>
<evidence type="ECO:0000259" key="1">
    <source>
        <dbReference type="PROSITE" id="PS50234"/>
    </source>
</evidence>
<dbReference type="EMBL" id="BOQN01000003">
    <property type="protein sequence ID" value="GIM88536.1"/>
    <property type="molecule type" value="Genomic_DNA"/>
</dbReference>
<dbReference type="SUPFAM" id="SSF53300">
    <property type="entry name" value="vWA-like"/>
    <property type="match status" value="1"/>
</dbReference>
<dbReference type="Gene3D" id="3.40.50.410">
    <property type="entry name" value="von Willebrand factor, type A domain"/>
    <property type="match status" value="1"/>
</dbReference>
<organism evidence="2 3">
    <name type="scientific">Paractinoplanes toevensis</name>
    <dbReference type="NCBI Taxonomy" id="571911"/>
    <lineage>
        <taxon>Bacteria</taxon>
        <taxon>Bacillati</taxon>
        <taxon>Actinomycetota</taxon>
        <taxon>Actinomycetes</taxon>
        <taxon>Micromonosporales</taxon>
        <taxon>Micromonosporaceae</taxon>
        <taxon>Paractinoplanes</taxon>
    </lineage>
</organism>
<dbReference type="Pfam" id="PF13531">
    <property type="entry name" value="SBP_bac_11"/>
    <property type="match status" value="1"/>
</dbReference>
<feature type="domain" description="VWFA" evidence="1">
    <location>
        <begin position="365"/>
        <end position="558"/>
    </location>
</feature>
<evidence type="ECO:0000313" key="3">
    <source>
        <dbReference type="Proteomes" id="UP000677082"/>
    </source>
</evidence>
<dbReference type="Proteomes" id="UP000677082">
    <property type="component" value="Unassembled WGS sequence"/>
</dbReference>
<name>A0A919W785_9ACTN</name>
<comment type="caution">
    <text evidence="2">The sequence shown here is derived from an EMBL/GenBank/DDBJ whole genome shotgun (WGS) entry which is preliminary data.</text>
</comment>
<evidence type="ECO:0000313" key="2">
    <source>
        <dbReference type="EMBL" id="GIM88536.1"/>
    </source>
</evidence>